<dbReference type="Pfam" id="PF01638">
    <property type="entry name" value="HxlR"/>
    <property type="match status" value="1"/>
</dbReference>
<sequence>MAATQPARHRSACPINLTVEVLGDSWSLIIIRDVIFGDRRHYRRLLEESEEGIASNILGDRLKRLLAAGVLTRAQDPTHRQRRIYSLTEAGIQLVPVLVQLGAWGRRHQPASAELSVRARLLEEGGPALWEEFMEELRGRHLRGGGATEAVGQPLADPAGGPRSALSVLERLDAAYQEAVARGVEG</sequence>
<dbReference type="Proteomes" id="UP000535437">
    <property type="component" value="Unassembled WGS sequence"/>
</dbReference>
<reference evidence="5 6" key="1">
    <citation type="submission" date="2020-07" db="EMBL/GenBank/DDBJ databases">
        <title>Sequencing the genomes of 1000 actinobacteria strains.</title>
        <authorList>
            <person name="Klenk H.-P."/>
        </authorList>
    </citation>
    <scope>NUCLEOTIDE SEQUENCE [LARGE SCALE GENOMIC DNA]</scope>
    <source>
        <strain evidence="5 6">DSM 15475</strain>
    </source>
</reference>
<dbReference type="InterPro" id="IPR036390">
    <property type="entry name" value="WH_DNA-bd_sf"/>
</dbReference>
<evidence type="ECO:0000259" key="4">
    <source>
        <dbReference type="PROSITE" id="PS51118"/>
    </source>
</evidence>
<dbReference type="SUPFAM" id="SSF46785">
    <property type="entry name" value="Winged helix' DNA-binding domain"/>
    <property type="match status" value="1"/>
</dbReference>
<keyword evidence="6" id="KW-1185">Reference proteome</keyword>
<protein>
    <submittedName>
        <fullName evidence="5">DNA-binding HxlR family transcriptional regulator</fullName>
    </submittedName>
</protein>
<dbReference type="PROSITE" id="PS51118">
    <property type="entry name" value="HTH_HXLR"/>
    <property type="match status" value="1"/>
</dbReference>
<gene>
    <name evidence="5" type="ORF">HNR09_002467</name>
</gene>
<dbReference type="InterPro" id="IPR036388">
    <property type="entry name" value="WH-like_DNA-bd_sf"/>
</dbReference>
<dbReference type="PANTHER" id="PTHR33204:SF18">
    <property type="entry name" value="TRANSCRIPTIONAL REGULATORY PROTEIN"/>
    <property type="match status" value="1"/>
</dbReference>
<keyword evidence="1" id="KW-0805">Transcription regulation</keyword>
<keyword evidence="3" id="KW-0804">Transcription</keyword>
<accession>A0A7Z0K9T9</accession>
<dbReference type="PANTHER" id="PTHR33204">
    <property type="entry name" value="TRANSCRIPTIONAL REGULATOR, MARR FAMILY"/>
    <property type="match status" value="1"/>
</dbReference>
<keyword evidence="2 5" id="KW-0238">DNA-binding</keyword>
<evidence type="ECO:0000313" key="6">
    <source>
        <dbReference type="Proteomes" id="UP000535437"/>
    </source>
</evidence>
<evidence type="ECO:0000256" key="1">
    <source>
        <dbReference type="ARBA" id="ARBA00023015"/>
    </source>
</evidence>
<dbReference type="AlphaFoldDB" id="A0A7Z0K9T9"/>
<organism evidence="5 6">
    <name type="scientific">Nesterenkonia xinjiangensis</name>
    <dbReference type="NCBI Taxonomy" id="225327"/>
    <lineage>
        <taxon>Bacteria</taxon>
        <taxon>Bacillati</taxon>
        <taxon>Actinomycetota</taxon>
        <taxon>Actinomycetes</taxon>
        <taxon>Micrococcales</taxon>
        <taxon>Micrococcaceae</taxon>
        <taxon>Nesterenkonia</taxon>
    </lineage>
</organism>
<dbReference type="GO" id="GO:0003677">
    <property type="term" value="F:DNA binding"/>
    <property type="evidence" value="ECO:0007669"/>
    <property type="project" value="UniProtKB-KW"/>
</dbReference>
<dbReference type="EMBL" id="JACCFY010000001">
    <property type="protein sequence ID" value="NYJ79056.1"/>
    <property type="molecule type" value="Genomic_DNA"/>
</dbReference>
<proteinExistence type="predicted"/>
<name>A0A7Z0K9T9_9MICC</name>
<feature type="domain" description="HTH hxlR-type" evidence="4">
    <location>
        <begin position="13"/>
        <end position="113"/>
    </location>
</feature>
<dbReference type="RefSeq" id="WP_179542328.1">
    <property type="nucleotide sequence ID" value="NZ_BAAALL010000001.1"/>
</dbReference>
<dbReference type="Gene3D" id="1.10.10.10">
    <property type="entry name" value="Winged helix-like DNA-binding domain superfamily/Winged helix DNA-binding domain"/>
    <property type="match status" value="1"/>
</dbReference>
<evidence type="ECO:0000256" key="2">
    <source>
        <dbReference type="ARBA" id="ARBA00023125"/>
    </source>
</evidence>
<evidence type="ECO:0000256" key="3">
    <source>
        <dbReference type="ARBA" id="ARBA00023163"/>
    </source>
</evidence>
<comment type="caution">
    <text evidence="5">The sequence shown here is derived from an EMBL/GenBank/DDBJ whole genome shotgun (WGS) entry which is preliminary data.</text>
</comment>
<dbReference type="InterPro" id="IPR002577">
    <property type="entry name" value="HTH_HxlR"/>
</dbReference>
<evidence type="ECO:0000313" key="5">
    <source>
        <dbReference type="EMBL" id="NYJ79056.1"/>
    </source>
</evidence>